<dbReference type="KEGG" id="nsr:NS506_02984"/>
<evidence type="ECO:0000313" key="2">
    <source>
        <dbReference type="EMBL" id="APA97042.1"/>
    </source>
</evidence>
<evidence type="ECO:0000259" key="1">
    <source>
        <dbReference type="Pfam" id="PF13460"/>
    </source>
</evidence>
<organism evidence="2 3">
    <name type="scientific">Nocardia seriolae</name>
    <dbReference type="NCBI Taxonomy" id="37332"/>
    <lineage>
        <taxon>Bacteria</taxon>
        <taxon>Bacillati</taxon>
        <taxon>Actinomycetota</taxon>
        <taxon>Actinomycetes</taxon>
        <taxon>Mycobacteriales</taxon>
        <taxon>Nocardiaceae</taxon>
        <taxon>Nocardia</taxon>
    </lineage>
</organism>
<dbReference type="InterPro" id="IPR051207">
    <property type="entry name" value="ComplexI_NDUFA9_subunit"/>
</dbReference>
<dbReference type="SUPFAM" id="SSF51735">
    <property type="entry name" value="NAD(P)-binding Rossmann-fold domains"/>
    <property type="match status" value="1"/>
</dbReference>
<dbReference type="InterPro" id="IPR036291">
    <property type="entry name" value="NAD(P)-bd_dom_sf"/>
</dbReference>
<dbReference type="InterPro" id="IPR016040">
    <property type="entry name" value="NAD(P)-bd_dom"/>
</dbReference>
<gene>
    <name evidence="2" type="ORF">NS506_02984</name>
</gene>
<sequence>MGGTGTLGGHVVRELVARGHTVRVLSRSAPAEPIAGTEHHAVDLASGAGLDAALEGMYAVVDAVSHRGLRSAPVMVEGVRTLLAAETRAKVGHHVEISIVGCEKVPFSYYRTKVAQERVVTQGPVPWTLLRATQFHDLIDEILGVGAKLGLALHGGMRFQPVDTAAVAARLADAVDAGPSGRVRDIGGPVAQTLGELADIRRRALGRTLVPLPVPPLGRVVRRVRDGALCLDSAGETVSFDYAEWLRRRYSKPVS</sequence>
<protein>
    <recommendedName>
        <fullName evidence="1">NAD(P)-binding domain-containing protein</fullName>
    </recommendedName>
</protein>
<dbReference type="EMBL" id="CP017839">
    <property type="protein sequence ID" value="APA97042.1"/>
    <property type="molecule type" value="Genomic_DNA"/>
</dbReference>
<dbReference type="Gene3D" id="3.40.50.720">
    <property type="entry name" value="NAD(P)-binding Rossmann-like Domain"/>
    <property type="match status" value="1"/>
</dbReference>
<dbReference type="AlphaFoldDB" id="A0ABC8ASK2"/>
<proteinExistence type="predicted"/>
<dbReference type="RefSeq" id="WP_158660776.1">
    <property type="nucleotide sequence ID" value="NZ_CP017839.1"/>
</dbReference>
<reference evidence="2 3" key="1">
    <citation type="submission" date="2016-10" db="EMBL/GenBank/DDBJ databases">
        <title>Genome sequence of Nocardia seriolae strain EM150506, isolated from Anguila japonica.</title>
        <authorList>
            <person name="Han H.-J."/>
        </authorList>
    </citation>
    <scope>NUCLEOTIDE SEQUENCE [LARGE SCALE GENOMIC DNA]</scope>
    <source>
        <strain evidence="2 3">EM150506</strain>
    </source>
</reference>
<dbReference type="PANTHER" id="PTHR12126">
    <property type="entry name" value="NADH-UBIQUINONE OXIDOREDUCTASE 39 KDA SUBUNIT-RELATED"/>
    <property type="match status" value="1"/>
</dbReference>
<dbReference type="Proteomes" id="UP000180166">
    <property type="component" value="Chromosome"/>
</dbReference>
<name>A0ABC8ASK2_9NOCA</name>
<dbReference type="Pfam" id="PF13460">
    <property type="entry name" value="NAD_binding_10"/>
    <property type="match status" value="1"/>
</dbReference>
<feature type="domain" description="NAD(P)-binding" evidence="1">
    <location>
        <begin position="2"/>
        <end position="138"/>
    </location>
</feature>
<dbReference type="PANTHER" id="PTHR12126:SF11">
    <property type="entry name" value="NADH DEHYDROGENASE [UBIQUINONE] 1 ALPHA SUBCOMPLEX SUBUNIT 9, MITOCHONDRIAL"/>
    <property type="match status" value="1"/>
</dbReference>
<evidence type="ECO:0000313" key="3">
    <source>
        <dbReference type="Proteomes" id="UP000180166"/>
    </source>
</evidence>
<accession>A0ABC8ASK2</accession>